<name>A0A2X3ISV4_KLEPN</name>
<evidence type="ECO:0000313" key="2">
    <source>
        <dbReference type="EMBL" id="STT96175.1"/>
    </source>
</evidence>
<evidence type="ECO:0000313" key="1">
    <source>
        <dbReference type="EMBL" id="SQC86174.1"/>
    </source>
</evidence>
<proteinExistence type="predicted"/>
<dbReference type="Proteomes" id="UP000250675">
    <property type="component" value="Unassembled WGS sequence"/>
</dbReference>
<gene>
    <name evidence="2" type="ORF">NCTC5052_04712</name>
    <name evidence="1" type="ORF">NCTC9645_04247</name>
</gene>
<evidence type="ECO:0000313" key="4">
    <source>
        <dbReference type="Proteomes" id="UP000254103"/>
    </source>
</evidence>
<dbReference type="Proteomes" id="UP000254103">
    <property type="component" value="Unassembled WGS sequence"/>
</dbReference>
<dbReference type="AlphaFoldDB" id="A0A2X3ISV4"/>
<dbReference type="EMBL" id="UASO01000005">
    <property type="protein sequence ID" value="SQC86174.1"/>
    <property type="molecule type" value="Genomic_DNA"/>
</dbReference>
<accession>A0A2X3ISV4</accession>
<sequence>MHPVDFIEKNIRDTFSEMVTRYQWLRGGLMRQLIFTVGHPSQP</sequence>
<evidence type="ECO:0000313" key="3">
    <source>
        <dbReference type="Proteomes" id="UP000250675"/>
    </source>
</evidence>
<organism evidence="1 3">
    <name type="scientific">Klebsiella pneumoniae</name>
    <dbReference type="NCBI Taxonomy" id="573"/>
    <lineage>
        <taxon>Bacteria</taxon>
        <taxon>Pseudomonadati</taxon>
        <taxon>Pseudomonadota</taxon>
        <taxon>Gammaproteobacteria</taxon>
        <taxon>Enterobacterales</taxon>
        <taxon>Enterobacteriaceae</taxon>
        <taxon>Klebsiella/Raoultella group</taxon>
        <taxon>Klebsiella</taxon>
        <taxon>Klebsiella pneumoniae complex</taxon>
    </lineage>
</organism>
<reference evidence="3 4" key="1">
    <citation type="submission" date="2018-06" db="EMBL/GenBank/DDBJ databases">
        <authorList>
            <consortium name="Pathogen Informatics"/>
            <person name="Doyle S."/>
        </authorList>
    </citation>
    <scope>NUCLEOTIDE SEQUENCE [LARGE SCALE GENOMIC DNA]</scope>
    <source>
        <strain evidence="2 4">NCTC5052</strain>
        <strain evidence="1 3">NCTC9645</strain>
    </source>
</reference>
<dbReference type="EMBL" id="UGLJ01000002">
    <property type="protein sequence ID" value="STT96175.1"/>
    <property type="molecule type" value="Genomic_DNA"/>
</dbReference>
<protein>
    <submittedName>
        <fullName evidence="1">Uncharacterized protein</fullName>
    </submittedName>
</protein>